<protein>
    <submittedName>
        <fullName evidence="2">Uncharacterized protein</fullName>
    </submittedName>
</protein>
<dbReference type="AlphaFoldDB" id="A0A0K0FJR2"/>
<name>A0A0K0FJR2_STRVS</name>
<organism evidence="1 2">
    <name type="scientific">Strongyloides venezuelensis</name>
    <name type="common">Threadworm</name>
    <dbReference type="NCBI Taxonomy" id="75913"/>
    <lineage>
        <taxon>Eukaryota</taxon>
        <taxon>Metazoa</taxon>
        <taxon>Ecdysozoa</taxon>
        <taxon>Nematoda</taxon>
        <taxon>Chromadorea</taxon>
        <taxon>Rhabditida</taxon>
        <taxon>Tylenchina</taxon>
        <taxon>Panagrolaimomorpha</taxon>
        <taxon>Strongyloidoidea</taxon>
        <taxon>Strongyloididae</taxon>
        <taxon>Strongyloides</taxon>
    </lineage>
</organism>
<evidence type="ECO:0000313" key="1">
    <source>
        <dbReference type="Proteomes" id="UP000035680"/>
    </source>
</evidence>
<reference evidence="2" key="2">
    <citation type="submission" date="2015-08" db="UniProtKB">
        <authorList>
            <consortium name="WormBaseParasite"/>
        </authorList>
    </citation>
    <scope>IDENTIFICATION</scope>
</reference>
<proteinExistence type="predicted"/>
<keyword evidence="1" id="KW-1185">Reference proteome</keyword>
<evidence type="ECO:0000313" key="2">
    <source>
        <dbReference type="WBParaSite" id="SVE_0913700.1"/>
    </source>
</evidence>
<dbReference type="WBParaSite" id="SVE_0913700.1">
    <property type="protein sequence ID" value="SVE_0913700.1"/>
    <property type="gene ID" value="SVE_0913700"/>
</dbReference>
<accession>A0A0K0FJR2</accession>
<dbReference type="Proteomes" id="UP000035680">
    <property type="component" value="Unassembled WGS sequence"/>
</dbReference>
<reference evidence="1" key="1">
    <citation type="submission" date="2014-07" db="EMBL/GenBank/DDBJ databases">
        <authorList>
            <person name="Martin A.A"/>
            <person name="De Silva N."/>
        </authorList>
    </citation>
    <scope>NUCLEOTIDE SEQUENCE</scope>
</reference>
<sequence>MVANHVIFIVYIIIGHHKKLFDGQSETIHGIQPSLKVKLSPIGDNVLNFWESKRLSLIGDNVKRKQDIVTYK</sequence>